<protein>
    <submittedName>
        <fullName evidence="2">Uncharacterized protein</fullName>
    </submittedName>
</protein>
<dbReference type="AlphaFoldDB" id="A0A3M7ENK0"/>
<dbReference type="InterPro" id="IPR050509">
    <property type="entry name" value="CoA-transferase_III"/>
</dbReference>
<dbReference type="EMBL" id="QWIQ01000750">
    <property type="protein sequence ID" value="RMY77796.1"/>
    <property type="molecule type" value="Genomic_DNA"/>
</dbReference>
<proteinExistence type="inferred from homology"/>
<dbReference type="InterPro" id="IPR023606">
    <property type="entry name" value="CoA-Trfase_III_dom_1_sf"/>
</dbReference>
<accession>A0A3M7ENK0</accession>
<evidence type="ECO:0000256" key="1">
    <source>
        <dbReference type="ARBA" id="ARBA00008383"/>
    </source>
</evidence>
<dbReference type="Pfam" id="PF02515">
    <property type="entry name" value="CoA_transf_3"/>
    <property type="match status" value="1"/>
</dbReference>
<gene>
    <name evidence="2" type="ORF">D0862_13488</name>
</gene>
<dbReference type="InterPro" id="IPR003673">
    <property type="entry name" value="CoA-Trfase_fam_III"/>
</dbReference>
<dbReference type="Proteomes" id="UP000281468">
    <property type="component" value="Unassembled WGS sequence"/>
</dbReference>
<evidence type="ECO:0000313" key="3">
    <source>
        <dbReference type="Proteomes" id="UP000281468"/>
    </source>
</evidence>
<comment type="similarity">
    <text evidence="1">Belongs to the CoA-transferase III family.</text>
</comment>
<reference evidence="2 3" key="1">
    <citation type="journal article" date="2018" name="BMC Genomics">
        <title>Genomic evidence for intraspecific hybridization in a clonal and extremely halotolerant yeast.</title>
        <authorList>
            <person name="Gostincar C."/>
            <person name="Stajich J.E."/>
            <person name="Zupancic J."/>
            <person name="Zalar P."/>
            <person name="Gunde-Cimerman N."/>
        </authorList>
    </citation>
    <scope>NUCLEOTIDE SEQUENCE [LARGE SCALE GENOMIC DNA]</scope>
    <source>
        <strain evidence="2 3">EXF-171</strain>
    </source>
</reference>
<dbReference type="Gene3D" id="3.40.50.10540">
    <property type="entry name" value="Crotonobetainyl-coa:carnitine coa-transferase, domain 1"/>
    <property type="match status" value="1"/>
</dbReference>
<dbReference type="SUPFAM" id="SSF89796">
    <property type="entry name" value="CoA-transferase family III (CaiB/BaiF)"/>
    <property type="match status" value="1"/>
</dbReference>
<dbReference type="GO" id="GO:0003824">
    <property type="term" value="F:catalytic activity"/>
    <property type="evidence" value="ECO:0007669"/>
    <property type="project" value="InterPro"/>
</dbReference>
<evidence type="ECO:0000313" key="2">
    <source>
        <dbReference type="EMBL" id="RMY77796.1"/>
    </source>
</evidence>
<organism evidence="2 3">
    <name type="scientific">Hortaea werneckii</name>
    <name type="common">Black yeast</name>
    <name type="synonym">Cladosporium werneckii</name>
    <dbReference type="NCBI Taxonomy" id="91943"/>
    <lineage>
        <taxon>Eukaryota</taxon>
        <taxon>Fungi</taxon>
        <taxon>Dikarya</taxon>
        <taxon>Ascomycota</taxon>
        <taxon>Pezizomycotina</taxon>
        <taxon>Dothideomycetes</taxon>
        <taxon>Dothideomycetidae</taxon>
        <taxon>Mycosphaerellales</taxon>
        <taxon>Teratosphaeriaceae</taxon>
        <taxon>Hortaea</taxon>
    </lineage>
</organism>
<name>A0A3M7ENK0_HORWE</name>
<dbReference type="PANTHER" id="PTHR48228:SF4">
    <property type="entry name" value="BLR3030 PROTEIN"/>
    <property type="match status" value="1"/>
</dbReference>
<comment type="caution">
    <text evidence="2">The sequence shown here is derived from an EMBL/GenBank/DDBJ whole genome shotgun (WGS) entry which is preliminary data.</text>
</comment>
<sequence>MARRGKRIVTLDANKLENYKKLIQLLYDASVFLQGFRPGALDALRLCMDVLRELNLDLIAANLSAFGKHGPSVRHNGMDSIVQTCSEMNIRRIGGDANASPGA</sequence>
<dbReference type="PANTHER" id="PTHR48228">
    <property type="entry name" value="SUCCINYL-COA--D-CITRAMALATE COA-TRANSFERASE"/>
    <property type="match status" value="1"/>
</dbReference>